<feature type="compositionally biased region" description="Polar residues" evidence="7">
    <location>
        <begin position="68"/>
        <end position="80"/>
    </location>
</feature>
<keyword evidence="2 5" id="KW-0238">DNA-binding</keyword>
<feature type="region of interest" description="Disordered" evidence="7">
    <location>
        <begin position="377"/>
        <end position="422"/>
    </location>
</feature>
<keyword evidence="3 5" id="KW-0371">Homeobox</keyword>
<dbReference type="Gene3D" id="1.10.10.60">
    <property type="entry name" value="Homeodomain-like"/>
    <property type="match status" value="1"/>
</dbReference>
<gene>
    <name evidence="9" type="ORF">Egran_03203</name>
</gene>
<proteinExistence type="predicted"/>
<feature type="region of interest" description="Disordered" evidence="7">
    <location>
        <begin position="104"/>
        <end position="123"/>
    </location>
</feature>
<dbReference type="EMBL" id="NPHW01003740">
    <property type="protein sequence ID" value="OXV09035.1"/>
    <property type="molecule type" value="Genomic_DNA"/>
</dbReference>
<evidence type="ECO:0000256" key="6">
    <source>
        <dbReference type="RuleBase" id="RU000682"/>
    </source>
</evidence>
<feature type="domain" description="Homeobox" evidence="8">
    <location>
        <begin position="119"/>
        <end position="180"/>
    </location>
</feature>
<keyword evidence="10" id="KW-1185">Reference proteome</keyword>
<accession>A0A232LXY9</accession>
<evidence type="ECO:0000313" key="10">
    <source>
        <dbReference type="Proteomes" id="UP000243515"/>
    </source>
</evidence>
<dbReference type="PROSITE" id="PS50071">
    <property type="entry name" value="HOMEOBOX_2"/>
    <property type="match status" value="1"/>
</dbReference>
<dbReference type="PANTHER" id="PTHR24208:SF166">
    <property type="entry name" value="LIM HOMEOBOX TRANSCRIPTION FACTOR 1 ALPHA, ISOFORM B"/>
    <property type="match status" value="1"/>
</dbReference>
<evidence type="ECO:0000313" key="9">
    <source>
        <dbReference type="EMBL" id="OXV09035.1"/>
    </source>
</evidence>
<feature type="DNA-binding region" description="Homeobox" evidence="5">
    <location>
        <begin position="121"/>
        <end position="181"/>
    </location>
</feature>
<sequence>MVKEKKAEIVFHQALHHMLRKQGQKSIEKEEIHGLHDELRPLLWKPRLDGLNNINLNVEAPAAAAGGPSTQILPTPTATEVNGDDFRGENNDENSDAMSTVDDAELSADGGQQNDQMSEKRKGKRFRLTANQTRFLMSEFTRQAHPDAAHRERLSREIPGFSPRQVQVWFQNRRAKLKRLTSRDRERMLKSRALPDDFDMARVLHQPYAHRSGPGMHLQSPRSHPASYSDSNVLKPLGFSGIKRENEEEYTISPASTTSYGNYTPSPTSCAPSENMSAASTSANQAAVSATTPALQAGSHANTGSYSRSHSFSASHPHAWNSAPGFQSQRRGARPRAESLNTLLQTGMSYSGNPIPGGLARSPHGMVFNYDGPPLLQSPVSQAGPATASTAFGPTFHSTDQTSQDARTESFPQTPQDDDSRVGLQMGTYYRQISTLQTAQLPLSSFSSQLNFDSIPPFPQGPPSGLNLPASSFRSDARCDPPK</sequence>
<feature type="compositionally biased region" description="Low complexity" evidence="7">
    <location>
        <begin position="305"/>
        <end position="318"/>
    </location>
</feature>
<dbReference type="PANTHER" id="PTHR24208">
    <property type="entry name" value="LIM/HOMEOBOX PROTEIN LHX"/>
    <property type="match status" value="1"/>
</dbReference>
<evidence type="ECO:0000256" key="2">
    <source>
        <dbReference type="ARBA" id="ARBA00023125"/>
    </source>
</evidence>
<keyword evidence="4 5" id="KW-0539">Nucleus</keyword>
<dbReference type="Proteomes" id="UP000243515">
    <property type="component" value="Unassembled WGS sequence"/>
</dbReference>
<protein>
    <recommendedName>
        <fullName evidence="8">Homeobox domain-containing protein</fullName>
    </recommendedName>
</protein>
<feature type="region of interest" description="Disordered" evidence="7">
    <location>
        <begin position="64"/>
        <end position="97"/>
    </location>
</feature>
<dbReference type="Pfam" id="PF00046">
    <property type="entry name" value="Homeodomain"/>
    <property type="match status" value="1"/>
</dbReference>
<dbReference type="InterPro" id="IPR050453">
    <property type="entry name" value="LIM_Homeobox_TF"/>
</dbReference>
<comment type="subcellular location">
    <subcellularLocation>
        <location evidence="1 5 6">Nucleus</location>
    </subcellularLocation>
</comment>
<dbReference type="CDD" id="cd00086">
    <property type="entry name" value="homeodomain"/>
    <property type="match status" value="1"/>
</dbReference>
<feature type="compositionally biased region" description="Polar residues" evidence="7">
    <location>
        <begin position="387"/>
        <end position="415"/>
    </location>
</feature>
<evidence type="ECO:0000256" key="3">
    <source>
        <dbReference type="ARBA" id="ARBA00023155"/>
    </source>
</evidence>
<feature type="compositionally biased region" description="Polar residues" evidence="7">
    <location>
        <begin position="220"/>
        <end position="232"/>
    </location>
</feature>
<evidence type="ECO:0000256" key="1">
    <source>
        <dbReference type="ARBA" id="ARBA00004123"/>
    </source>
</evidence>
<reference evidence="9 10" key="1">
    <citation type="journal article" date="2015" name="Environ. Microbiol.">
        <title>Metagenome sequence of Elaphomyces granulatus from sporocarp tissue reveals Ascomycota ectomycorrhizal fingerprints of genome expansion and a Proteobacteria-rich microbiome.</title>
        <authorList>
            <person name="Quandt C.A."/>
            <person name="Kohler A."/>
            <person name="Hesse C.N."/>
            <person name="Sharpton T.J."/>
            <person name="Martin F."/>
            <person name="Spatafora J.W."/>
        </authorList>
    </citation>
    <scope>NUCLEOTIDE SEQUENCE [LARGE SCALE GENOMIC DNA]</scope>
    <source>
        <strain evidence="9 10">OSC145934</strain>
    </source>
</reference>
<dbReference type="InterPro" id="IPR001356">
    <property type="entry name" value="HD"/>
</dbReference>
<feature type="region of interest" description="Disordered" evidence="7">
    <location>
        <begin position="209"/>
        <end position="232"/>
    </location>
</feature>
<dbReference type="GO" id="GO:0000977">
    <property type="term" value="F:RNA polymerase II transcription regulatory region sequence-specific DNA binding"/>
    <property type="evidence" value="ECO:0007669"/>
    <property type="project" value="TreeGrafter"/>
</dbReference>
<organism evidence="9 10">
    <name type="scientific">Elaphomyces granulatus</name>
    <dbReference type="NCBI Taxonomy" id="519963"/>
    <lineage>
        <taxon>Eukaryota</taxon>
        <taxon>Fungi</taxon>
        <taxon>Dikarya</taxon>
        <taxon>Ascomycota</taxon>
        <taxon>Pezizomycotina</taxon>
        <taxon>Eurotiomycetes</taxon>
        <taxon>Eurotiomycetidae</taxon>
        <taxon>Eurotiales</taxon>
        <taxon>Elaphomycetaceae</taxon>
        <taxon>Elaphomyces</taxon>
    </lineage>
</organism>
<evidence type="ECO:0000259" key="8">
    <source>
        <dbReference type="PROSITE" id="PS50071"/>
    </source>
</evidence>
<feature type="region of interest" description="Disordered" evidence="7">
    <location>
        <begin position="449"/>
        <end position="483"/>
    </location>
</feature>
<dbReference type="GO" id="GO:0005634">
    <property type="term" value="C:nucleus"/>
    <property type="evidence" value="ECO:0007669"/>
    <property type="project" value="UniProtKB-SubCell"/>
</dbReference>
<dbReference type="GO" id="GO:0000981">
    <property type="term" value="F:DNA-binding transcription factor activity, RNA polymerase II-specific"/>
    <property type="evidence" value="ECO:0007669"/>
    <property type="project" value="TreeGrafter"/>
</dbReference>
<comment type="caution">
    <text evidence="9">The sequence shown here is derived from an EMBL/GenBank/DDBJ whole genome shotgun (WGS) entry which is preliminary data.</text>
</comment>
<evidence type="ECO:0000256" key="4">
    <source>
        <dbReference type="ARBA" id="ARBA00023242"/>
    </source>
</evidence>
<dbReference type="InterPro" id="IPR009057">
    <property type="entry name" value="Homeodomain-like_sf"/>
</dbReference>
<dbReference type="SUPFAM" id="SSF46689">
    <property type="entry name" value="Homeodomain-like"/>
    <property type="match status" value="1"/>
</dbReference>
<dbReference type="SMART" id="SM00389">
    <property type="entry name" value="HOX"/>
    <property type="match status" value="1"/>
</dbReference>
<evidence type="ECO:0000256" key="5">
    <source>
        <dbReference type="PROSITE-ProRule" id="PRU00108"/>
    </source>
</evidence>
<name>A0A232LXY9_9EURO</name>
<feature type="region of interest" description="Disordered" evidence="7">
    <location>
        <begin position="252"/>
        <end position="336"/>
    </location>
</feature>
<dbReference type="OrthoDB" id="6159439at2759"/>
<evidence type="ECO:0000256" key="7">
    <source>
        <dbReference type="SAM" id="MobiDB-lite"/>
    </source>
</evidence>
<feature type="compositionally biased region" description="Polar residues" evidence="7">
    <location>
        <begin position="253"/>
        <end position="304"/>
    </location>
</feature>
<dbReference type="AlphaFoldDB" id="A0A232LXY9"/>